<reference evidence="1 2" key="1">
    <citation type="submission" date="2023-03" db="EMBL/GenBank/DDBJ databases">
        <title>Bacillus Genome Sequencing.</title>
        <authorList>
            <person name="Dunlap C."/>
        </authorList>
    </citation>
    <scope>NUCLEOTIDE SEQUENCE [LARGE SCALE GENOMIC DNA]</scope>
    <source>
        <strain evidence="1 2">B-59205</strain>
    </source>
</reference>
<evidence type="ECO:0000313" key="1">
    <source>
        <dbReference type="EMBL" id="MEC1179271.1"/>
    </source>
</evidence>
<dbReference type="EMBL" id="JARSFG010000017">
    <property type="protein sequence ID" value="MEC1179271.1"/>
    <property type="molecule type" value="Genomic_DNA"/>
</dbReference>
<name>A0AAW9NS15_9BACL</name>
<dbReference type="RefSeq" id="WP_326123770.1">
    <property type="nucleotide sequence ID" value="NZ_JARSFG010000017.1"/>
</dbReference>
<comment type="caution">
    <text evidence="1">The sequence shown here is derived from an EMBL/GenBank/DDBJ whole genome shotgun (WGS) entry which is preliminary data.</text>
</comment>
<keyword evidence="2" id="KW-1185">Reference proteome</keyword>
<evidence type="ECO:0000313" key="2">
    <source>
        <dbReference type="Proteomes" id="UP001344888"/>
    </source>
</evidence>
<organism evidence="1 2">
    <name type="scientific">Metasolibacillus meyeri</name>
    <dbReference type="NCBI Taxonomy" id="1071052"/>
    <lineage>
        <taxon>Bacteria</taxon>
        <taxon>Bacillati</taxon>
        <taxon>Bacillota</taxon>
        <taxon>Bacilli</taxon>
        <taxon>Bacillales</taxon>
        <taxon>Caryophanaceae</taxon>
        <taxon>Metasolibacillus</taxon>
    </lineage>
</organism>
<gene>
    <name evidence="1" type="ORF">P9B03_12310</name>
</gene>
<dbReference type="AlphaFoldDB" id="A0AAW9NS15"/>
<sequence>MTNIIDFIARHEQKELTKLQRSVEGSYYKFGELQQFVDEQQLQIKDHTLFLGFLLYLQERKMDALMIFKDVFTMPRHKFEHVYNMKWWSVAQLGFTFLAILKDNEPAEYQRFFTNVE</sequence>
<protein>
    <submittedName>
        <fullName evidence="1">2-oxoglutarate ferredoxin oxidoreductase subunit beta</fullName>
    </submittedName>
</protein>
<accession>A0AAW9NS15</accession>
<proteinExistence type="predicted"/>
<dbReference type="Proteomes" id="UP001344888">
    <property type="component" value="Unassembled WGS sequence"/>
</dbReference>